<comment type="caution">
    <text evidence="2">The sequence shown here is derived from an EMBL/GenBank/DDBJ whole genome shotgun (WGS) entry which is preliminary data.</text>
</comment>
<reference evidence="2 3" key="1">
    <citation type="journal article" date="2020" name="Mol. Plant">
        <title>The Chromosome-Based Rubber Tree Genome Provides New Insights into Spurge Genome Evolution and Rubber Biosynthesis.</title>
        <authorList>
            <person name="Liu J."/>
            <person name="Shi C."/>
            <person name="Shi C.C."/>
            <person name="Li W."/>
            <person name="Zhang Q.J."/>
            <person name="Zhang Y."/>
            <person name="Li K."/>
            <person name="Lu H.F."/>
            <person name="Shi C."/>
            <person name="Zhu S.T."/>
            <person name="Xiao Z.Y."/>
            <person name="Nan H."/>
            <person name="Yue Y."/>
            <person name="Zhu X.G."/>
            <person name="Wu Y."/>
            <person name="Hong X.N."/>
            <person name="Fan G.Y."/>
            <person name="Tong Y."/>
            <person name="Zhang D."/>
            <person name="Mao C.L."/>
            <person name="Liu Y.L."/>
            <person name="Hao S.J."/>
            <person name="Liu W.Q."/>
            <person name="Lv M.Q."/>
            <person name="Zhang H.B."/>
            <person name="Liu Y."/>
            <person name="Hu-Tang G.R."/>
            <person name="Wang J.P."/>
            <person name="Wang J.H."/>
            <person name="Sun Y.H."/>
            <person name="Ni S.B."/>
            <person name="Chen W.B."/>
            <person name="Zhang X.C."/>
            <person name="Jiao Y.N."/>
            <person name="Eichler E.E."/>
            <person name="Li G.H."/>
            <person name="Liu X."/>
            <person name="Gao L.Z."/>
        </authorList>
    </citation>
    <scope>NUCLEOTIDE SEQUENCE [LARGE SCALE GENOMIC DNA]</scope>
    <source>
        <strain evidence="3">cv. GT1</strain>
        <tissue evidence="2">Leaf</tissue>
    </source>
</reference>
<evidence type="ECO:0000313" key="2">
    <source>
        <dbReference type="EMBL" id="KAF2294831.1"/>
    </source>
</evidence>
<dbReference type="Proteomes" id="UP000467840">
    <property type="component" value="Chromosome 7"/>
</dbReference>
<gene>
    <name evidence="2" type="ORF">GH714_021215</name>
</gene>
<keyword evidence="3" id="KW-1185">Reference proteome</keyword>
<evidence type="ECO:0000313" key="3">
    <source>
        <dbReference type="Proteomes" id="UP000467840"/>
    </source>
</evidence>
<proteinExistence type="predicted"/>
<feature type="region of interest" description="Disordered" evidence="1">
    <location>
        <begin position="93"/>
        <end position="113"/>
    </location>
</feature>
<sequence>MERSMAPQSLVLTGENYQNWSACIKNYLIAHDMWDTVEANTEPPNPHEADVEFKAWRKKNAAALHAILISCSSEILSQIREIDSAKLCWDTLADKHKPQPQNEDEDDKDKGSL</sequence>
<organism evidence="2 3">
    <name type="scientific">Hevea brasiliensis</name>
    <name type="common">Para rubber tree</name>
    <name type="synonym">Siphonia brasiliensis</name>
    <dbReference type="NCBI Taxonomy" id="3981"/>
    <lineage>
        <taxon>Eukaryota</taxon>
        <taxon>Viridiplantae</taxon>
        <taxon>Streptophyta</taxon>
        <taxon>Embryophyta</taxon>
        <taxon>Tracheophyta</taxon>
        <taxon>Spermatophyta</taxon>
        <taxon>Magnoliopsida</taxon>
        <taxon>eudicotyledons</taxon>
        <taxon>Gunneridae</taxon>
        <taxon>Pentapetalae</taxon>
        <taxon>rosids</taxon>
        <taxon>fabids</taxon>
        <taxon>Malpighiales</taxon>
        <taxon>Euphorbiaceae</taxon>
        <taxon>Crotonoideae</taxon>
        <taxon>Micrandreae</taxon>
        <taxon>Hevea</taxon>
    </lineage>
</organism>
<accession>A0A6A6L0J4</accession>
<name>A0A6A6L0J4_HEVBR</name>
<evidence type="ECO:0000256" key="1">
    <source>
        <dbReference type="SAM" id="MobiDB-lite"/>
    </source>
</evidence>
<dbReference type="Pfam" id="PF14223">
    <property type="entry name" value="Retrotran_gag_2"/>
    <property type="match status" value="1"/>
</dbReference>
<protein>
    <submittedName>
        <fullName evidence="2">Uncharacterized protein</fullName>
    </submittedName>
</protein>
<dbReference type="EMBL" id="JAAGAX010000013">
    <property type="protein sequence ID" value="KAF2294831.1"/>
    <property type="molecule type" value="Genomic_DNA"/>
</dbReference>
<dbReference type="AlphaFoldDB" id="A0A6A6L0J4"/>